<dbReference type="GO" id="GO:0007059">
    <property type="term" value="P:chromosome segregation"/>
    <property type="evidence" value="ECO:0007669"/>
    <property type="project" value="UniProtKB-KW"/>
</dbReference>
<keyword evidence="4" id="KW-0159">Chromosome partition</keyword>
<dbReference type="Pfam" id="PF02195">
    <property type="entry name" value="ParB_N"/>
    <property type="match status" value="1"/>
</dbReference>
<dbReference type="AlphaFoldDB" id="A0A323T766"/>
<dbReference type="Gene3D" id="3.90.1530.30">
    <property type="match status" value="1"/>
</dbReference>
<protein>
    <submittedName>
        <fullName evidence="8">Chromosome partitioning protein ParB</fullName>
    </submittedName>
</protein>
<dbReference type="RefSeq" id="WP_110612186.1">
    <property type="nucleotide sequence ID" value="NZ_PDOD01000006.1"/>
</dbReference>
<dbReference type="GO" id="GO:0003677">
    <property type="term" value="F:DNA binding"/>
    <property type="evidence" value="ECO:0007669"/>
    <property type="project" value="UniProtKB-KW"/>
</dbReference>
<keyword evidence="5" id="KW-0238">DNA-binding</keyword>
<dbReference type="Pfam" id="PF17762">
    <property type="entry name" value="HTH_ParB"/>
    <property type="match status" value="1"/>
</dbReference>
<accession>A0A323T766</accession>
<dbReference type="SUPFAM" id="SSF110849">
    <property type="entry name" value="ParB/Sulfiredoxin"/>
    <property type="match status" value="1"/>
</dbReference>
<evidence type="ECO:0000256" key="5">
    <source>
        <dbReference type="ARBA" id="ARBA00023125"/>
    </source>
</evidence>
<keyword evidence="6" id="KW-0175">Coiled coil</keyword>
<dbReference type="InterPro" id="IPR050336">
    <property type="entry name" value="Chromosome_partition/occlusion"/>
</dbReference>
<keyword evidence="9" id="KW-1185">Reference proteome</keyword>
<dbReference type="PANTHER" id="PTHR33375:SF1">
    <property type="entry name" value="CHROMOSOME-PARTITIONING PROTEIN PARB-RELATED"/>
    <property type="match status" value="1"/>
</dbReference>
<name>A0A323T766_9BACI</name>
<dbReference type="OrthoDB" id="9802051at2"/>
<dbReference type="GO" id="GO:0045881">
    <property type="term" value="P:positive regulation of sporulation resulting in formation of a cellular spore"/>
    <property type="evidence" value="ECO:0007669"/>
    <property type="project" value="TreeGrafter"/>
</dbReference>
<dbReference type="EMBL" id="PDOD01000006">
    <property type="protein sequence ID" value="PYZ91791.1"/>
    <property type="molecule type" value="Genomic_DNA"/>
</dbReference>
<evidence type="ECO:0000256" key="6">
    <source>
        <dbReference type="SAM" id="Coils"/>
    </source>
</evidence>
<evidence type="ECO:0000256" key="4">
    <source>
        <dbReference type="ARBA" id="ARBA00022829"/>
    </source>
</evidence>
<dbReference type="SMART" id="SM00470">
    <property type="entry name" value="ParB"/>
    <property type="match status" value="1"/>
</dbReference>
<dbReference type="NCBIfam" id="TIGR00180">
    <property type="entry name" value="parB_part"/>
    <property type="match status" value="1"/>
</dbReference>
<dbReference type="CDD" id="cd16393">
    <property type="entry name" value="SPO0J_N"/>
    <property type="match status" value="1"/>
</dbReference>
<dbReference type="Proteomes" id="UP000248214">
    <property type="component" value="Unassembled WGS sequence"/>
</dbReference>
<dbReference type="InterPro" id="IPR057240">
    <property type="entry name" value="ParB_dimer_C"/>
</dbReference>
<dbReference type="FunFam" id="1.10.10.2830:FF:000001">
    <property type="entry name" value="Chromosome partitioning protein ParB"/>
    <property type="match status" value="1"/>
</dbReference>
<proteinExistence type="inferred from homology"/>
<sequence length="283" mass="32594">MARGLGKGIGAFFPDASDERNDKVQEVKLTDLRPNPYQPRKVFDKEAIAELKASIQQHGILQPVIVRKSIKGYEIVVGERRFRAAKEANLKVIPAVVKELTEDEMMEIALIENLQREDLNPLEEAKAYQKLLEHLQVTQEELSKRLGKSRPYIANHVRLLQLPQIAQQYLSEGELSMGHARALLSLKNQQELTPLIQKVLKERMSVRQLEEWIQRSNDNVSRETSKKSLTPFLKDKESTLKAYFGTNVQIKKGKNKGKIEIDFFTDKDLERILELLHQTEEEE</sequence>
<dbReference type="PANTHER" id="PTHR33375">
    <property type="entry name" value="CHROMOSOME-PARTITIONING PROTEIN PARB-RELATED"/>
    <property type="match status" value="1"/>
</dbReference>
<evidence type="ECO:0000313" key="8">
    <source>
        <dbReference type="EMBL" id="PYZ91791.1"/>
    </source>
</evidence>
<dbReference type="InterPro" id="IPR004437">
    <property type="entry name" value="ParB/RepB/Spo0J"/>
</dbReference>
<evidence type="ECO:0000256" key="1">
    <source>
        <dbReference type="ARBA" id="ARBA00004453"/>
    </source>
</evidence>
<dbReference type="InterPro" id="IPR003115">
    <property type="entry name" value="ParB_N"/>
</dbReference>
<evidence type="ECO:0000313" key="9">
    <source>
        <dbReference type="Proteomes" id="UP000248214"/>
    </source>
</evidence>
<dbReference type="Pfam" id="PF23552">
    <property type="entry name" value="ParB_C"/>
    <property type="match status" value="1"/>
</dbReference>
<dbReference type="InterPro" id="IPR036086">
    <property type="entry name" value="ParB/Sulfiredoxin_sf"/>
</dbReference>
<organism evidence="8 9">
    <name type="scientific">Salipaludibacillus keqinensis</name>
    <dbReference type="NCBI Taxonomy" id="2045207"/>
    <lineage>
        <taxon>Bacteria</taxon>
        <taxon>Bacillati</taxon>
        <taxon>Bacillota</taxon>
        <taxon>Bacilli</taxon>
        <taxon>Bacillales</taxon>
        <taxon>Bacillaceae</taxon>
    </lineage>
</organism>
<reference evidence="8 9" key="1">
    <citation type="submission" date="2017-10" db="EMBL/GenBank/DDBJ databases">
        <title>Bacillus sp. nov., a halophilic bacterium isolated from a Keqin Lake.</title>
        <authorList>
            <person name="Wang H."/>
        </authorList>
    </citation>
    <scope>NUCLEOTIDE SEQUENCE [LARGE SCALE GENOMIC DNA]</scope>
    <source>
        <strain evidence="8 9">KQ-12</strain>
    </source>
</reference>
<evidence type="ECO:0000259" key="7">
    <source>
        <dbReference type="SMART" id="SM00470"/>
    </source>
</evidence>
<evidence type="ECO:0000256" key="2">
    <source>
        <dbReference type="ARBA" id="ARBA00006295"/>
    </source>
</evidence>
<dbReference type="FunFam" id="3.90.1530.30:FF:000001">
    <property type="entry name" value="Chromosome partitioning protein ParB"/>
    <property type="match status" value="1"/>
</dbReference>
<gene>
    <name evidence="8" type="ORF">CR194_19435</name>
</gene>
<dbReference type="GO" id="GO:0009295">
    <property type="term" value="C:nucleoid"/>
    <property type="evidence" value="ECO:0007669"/>
    <property type="project" value="UniProtKB-SubCell"/>
</dbReference>
<dbReference type="InterPro" id="IPR041468">
    <property type="entry name" value="HTH_ParB/Spo0J"/>
</dbReference>
<keyword evidence="3" id="KW-0963">Cytoplasm</keyword>
<dbReference type="Gene3D" id="1.10.10.2830">
    <property type="match status" value="1"/>
</dbReference>
<feature type="domain" description="ParB-like N-terminal" evidence="7">
    <location>
        <begin position="25"/>
        <end position="114"/>
    </location>
</feature>
<feature type="coiled-coil region" evidence="6">
    <location>
        <begin position="97"/>
        <end position="145"/>
    </location>
</feature>
<evidence type="ECO:0000256" key="3">
    <source>
        <dbReference type="ARBA" id="ARBA00022490"/>
    </source>
</evidence>
<comment type="caution">
    <text evidence="8">The sequence shown here is derived from an EMBL/GenBank/DDBJ whole genome shotgun (WGS) entry which is preliminary data.</text>
</comment>
<comment type="subcellular location">
    <subcellularLocation>
        <location evidence="1">Cytoplasm</location>
        <location evidence="1">Nucleoid</location>
    </subcellularLocation>
</comment>
<dbReference type="SUPFAM" id="SSF109709">
    <property type="entry name" value="KorB DNA-binding domain-like"/>
    <property type="match status" value="1"/>
</dbReference>
<comment type="similarity">
    <text evidence="2">Belongs to the ParB family.</text>
</comment>
<dbReference type="GO" id="GO:0005694">
    <property type="term" value="C:chromosome"/>
    <property type="evidence" value="ECO:0007669"/>
    <property type="project" value="TreeGrafter"/>
</dbReference>